<dbReference type="GO" id="GO:0004713">
    <property type="term" value="F:protein tyrosine kinase activity"/>
    <property type="evidence" value="ECO:0007669"/>
    <property type="project" value="TreeGrafter"/>
</dbReference>
<dbReference type="Gene3D" id="3.40.50.300">
    <property type="entry name" value="P-loop containing nucleotide triphosphate hydrolases"/>
    <property type="match status" value="1"/>
</dbReference>
<dbReference type="AlphaFoldDB" id="A0A846QMF4"/>
<sequence>MSMAFHTVGMVLAVFLLSPLSTSTAQADAAPAPSGLVYCIQIAGLDNPDNARSFEAALRRELDAQTAGLLRVDKRGSMHLFRIGNFADRASAKAMRDTLAARHPDAYVLRIRGTVPPQTAPNARIDEVAAPGSGVIAAPSHAEEAPPAVATAAQDDPPPTDVATSTATANETQAADVTQTLSDANASSTAPPAKQAAVLHAFPIPALAEVTSPPGRATSQYKNIGIAAVLVAIAIVVTLRRRMRSRRVPPQPQPQPQDSEPLAQTDNADAPSGLPRLPPDLERRLRAHERELSMVEANLLAANRSAATIYVTSCFRGEGKTTTAIHTAWGLASEGGNRVLLVDWNTGAPILHTMFSIDEAPGLLQFLSDRQSLHECLRETAYPGLWLMPYGTQACERCETFRRDVISQHIATMRESFDYVVFDGHSLIGTSTAILADRFDGVLLAVEAERTKWEVVQDSSEKIRNMGGSIIGMVLNQRRFYIPKILYGKI</sequence>
<dbReference type="SUPFAM" id="SSF52540">
    <property type="entry name" value="P-loop containing nucleoside triphosphate hydrolases"/>
    <property type="match status" value="1"/>
</dbReference>
<proteinExistence type="inferred from homology"/>
<keyword evidence="7" id="KW-0829">Tyrosine-protein kinase</keyword>
<dbReference type="InterPro" id="IPR036680">
    <property type="entry name" value="SPOR-like_sf"/>
</dbReference>
<protein>
    <recommendedName>
        <fullName evidence="2">non-specific protein-tyrosine kinase</fullName>
        <ecNumber evidence="2">2.7.10.2</ecNumber>
    </recommendedName>
</protein>
<feature type="compositionally biased region" description="Low complexity" evidence="9">
    <location>
        <begin position="139"/>
        <end position="155"/>
    </location>
</feature>
<evidence type="ECO:0000256" key="7">
    <source>
        <dbReference type="ARBA" id="ARBA00023137"/>
    </source>
</evidence>
<dbReference type="InterPro" id="IPR050445">
    <property type="entry name" value="Bact_polysacc_biosynth/exp"/>
</dbReference>
<reference evidence="12 13" key="1">
    <citation type="submission" date="2020-03" db="EMBL/GenBank/DDBJ databases">
        <title>Genomic Encyclopedia of Type Strains, Phase IV (KMG-IV): sequencing the most valuable type-strain genomes for metagenomic binning, comparative biology and taxonomic classification.</title>
        <authorList>
            <person name="Goeker M."/>
        </authorList>
    </citation>
    <scope>NUCLEOTIDE SEQUENCE [LARGE SCALE GENOMIC DNA]</scope>
    <source>
        <strain evidence="12 13">DSM 24233</strain>
    </source>
</reference>
<dbReference type="Gene3D" id="3.30.70.1070">
    <property type="entry name" value="Sporulation related repeat"/>
    <property type="match status" value="1"/>
</dbReference>
<organism evidence="12 13">
    <name type="scientific">Desulfobaculum xiamenense</name>
    <dbReference type="NCBI Taxonomy" id="995050"/>
    <lineage>
        <taxon>Bacteria</taxon>
        <taxon>Pseudomonadati</taxon>
        <taxon>Thermodesulfobacteriota</taxon>
        <taxon>Desulfovibrionia</taxon>
        <taxon>Desulfovibrionales</taxon>
        <taxon>Desulfovibrionaceae</taxon>
        <taxon>Desulfobaculum</taxon>
    </lineage>
</organism>
<dbReference type="PANTHER" id="PTHR32309:SF13">
    <property type="entry name" value="FERRIC ENTEROBACTIN TRANSPORT PROTEIN FEPE"/>
    <property type="match status" value="1"/>
</dbReference>
<evidence type="ECO:0000256" key="4">
    <source>
        <dbReference type="ARBA" id="ARBA00022741"/>
    </source>
</evidence>
<dbReference type="SUPFAM" id="SSF110997">
    <property type="entry name" value="Sporulation related repeat"/>
    <property type="match status" value="1"/>
</dbReference>
<feature type="region of interest" description="Disordered" evidence="9">
    <location>
        <begin position="139"/>
        <end position="167"/>
    </location>
</feature>
<feature type="chain" id="PRO_5032554638" description="non-specific protein-tyrosine kinase" evidence="10">
    <location>
        <begin position="28"/>
        <end position="490"/>
    </location>
</feature>
<keyword evidence="13" id="KW-1185">Reference proteome</keyword>
<accession>A0A846QMF4</accession>
<dbReference type="CDD" id="cd05387">
    <property type="entry name" value="BY-kinase"/>
    <property type="match status" value="1"/>
</dbReference>
<evidence type="ECO:0000313" key="13">
    <source>
        <dbReference type="Proteomes" id="UP000580856"/>
    </source>
</evidence>
<dbReference type="Pfam" id="PF05036">
    <property type="entry name" value="SPOR"/>
    <property type="match status" value="1"/>
</dbReference>
<comment type="caution">
    <text evidence="12">The sequence shown here is derived from an EMBL/GenBank/DDBJ whole genome shotgun (WGS) entry which is preliminary data.</text>
</comment>
<evidence type="ECO:0000259" key="11">
    <source>
        <dbReference type="PROSITE" id="PS51724"/>
    </source>
</evidence>
<evidence type="ECO:0000313" key="12">
    <source>
        <dbReference type="EMBL" id="NJB67642.1"/>
    </source>
</evidence>
<dbReference type="PROSITE" id="PS51724">
    <property type="entry name" value="SPOR"/>
    <property type="match status" value="1"/>
</dbReference>
<dbReference type="InterPro" id="IPR027417">
    <property type="entry name" value="P-loop_NTPase"/>
</dbReference>
<comment type="catalytic activity">
    <reaction evidence="8">
        <text>L-tyrosyl-[protein] + ATP = O-phospho-L-tyrosyl-[protein] + ADP + H(+)</text>
        <dbReference type="Rhea" id="RHEA:10596"/>
        <dbReference type="Rhea" id="RHEA-COMP:10136"/>
        <dbReference type="Rhea" id="RHEA-COMP:20101"/>
        <dbReference type="ChEBI" id="CHEBI:15378"/>
        <dbReference type="ChEBI" id="CHEBI:30616"/>
        <dbReference type="ChEBI" id="CHEBI:46858"/>
        <dbReference type="ChEBI" id="CHEBI:61978"/>
        <dbReference type="ChEBI" id="CHEBI:456216"/>
        <dbReference type="EC" id="2.7.10.2"/>
    </reaction>
</comment>
<name>A0A846QMF4_9BACT</name>
<gene>
    <name evidence="12" type="ORF">GGQ74_001282</name>
</gene>
<dbReference type="InterPro" id="IPR007730">
    <property type="entry name" value="SPOR-like_dom"/>
</dbReference>
<dbReference type="EC" id="2.7.10.2" evidence="2"/>
<dbReference type="EMBL" id="JAATJA010000001">
    <property type="protein sequence ID" value="NJB67642.1"/>
    <property type="molecule type" value="Genomic_DNA"/>
</dbReference>
<keyword evidence="6" id="KW-0067">ATP-binding</keyword>
<evidence type="ECO:0000256" key="6">
    <source>
        <dbReference type="ARBA" id="ARBA00022840"/>
    </source>
</evidence>
<comment type="similarity">
    <text evidence="1">Belongs to the CpsD/CapB family.</text>
</comment>
<feature type="region of interest" description="Disordered" evidence="9">
    <location>
        <begin position="244"/>
        <end position="279"/>
    </location>
</feature>
<keyword evidence="10" id="KW-0732">Signal</keyword>
<evidence type="ECO:0000256" key="2">
    <source>
        <dbReference type="ARBA" id="ARBA00011903"/>
    </source>
</evidence>
<evidence type="ECO:0000256" key="5">
    <source>
        <dbReference type="ARBA" id="ARBA00022777"/>
    </source>
</evidence>
<evidence type="ECO:0000256" key="10">
    <source>
        <dbReference type="SAM" id="SignalP"/>
    </source>
</evidence>
<dbReference type="RefSeq" id="WP_167940679.1">
    <property type="nucleotide sequence ID" value="NZ_JAATJA010000001.1"/>
</dbReference>
<dbReference type="GO" id="GO:0005886">
    <property type="term" value="C:plasma membrane"/>
    <property type="evidence" value="ECO:0007669"/>
    <property type="project" value="TreeGrafter"/>
</dbReference>
<dbReference type="GO" id="GO:0042834">
    <property type="term" value="F:peptidoglycan binding"/>
    <property type="evidence" value="ECO:0007669"/>
    <property type="project" value="InterPro"/>
</dbReference>
<keyword evidence="3" id="KW-0808">Transferase</keyword>
<dbReference type="Pfam" id="PF13614">
    <property type="entry name" value="AAA_31"/>
    <property type="match status" value="1"/>
</dbReference>
<evidence type="ECO:0000256" key="9">
    <source>
        <dbReference type="SAM" id="MobiDB-lite"/>
    </source>
</evidence>
<evidence type="ECO:0000256" key="1">
    <source>
        <dbReference type="ARBA" id="ARBA00007316"/>
    </source>
</evidence>
<dbReference type="PANTHER" id="PTHR32309">
    <property type="entry name" value="TYROSINE-PROTEIN KINASE"/>
    <property type="match status" value="1"/>
</dbReference>
<feature type="domain" description="SPOR" evidence="11">
    <location>
        <begin position="32"/>
        <end position="115"/>
    </location>
</feature>
<dbReference type="Proteomes" id="UP000580856">
    <property type="component" value="Unassembled WGS sequence"/>
</dbReference>
<dbReference type="InterPro" id="IPR005702">
    <property type="entry name" value="Wzc-like_C"/>
</dbReference>
<keyword evidence="5" id="KW-0418">Kinase</keyword>
<evidence type="ECO:0000256" key="8">
    <source>
        <dbReference type="ARBA" id="ARBA00051245"/>
    </source>
</evidence>
<dbReference type="InterPro" id="IPR025669">
    <property type="entry name" value="AAA_dom"/>
</dbReference>
<keyword evidence="4" id="KW-0547">Nucleotide-binding</keyword>
<evidence type="ECO:0000256" key="3">
    <source>
        <dbReference type="ARBA" id="ARBA00022679"/>
    </source>
</evidence>
<feature type="signal peptide" evidence="10">
    <location>
        <begin position="1"/>
        <end position="27"/>
    </location>
</feature>